<name>A0A975XZH8_9ACTN</name>
<evidence type="ECO:0000313" key="6">
    <source>
        <dbReference type="EMBL" id="QWZ07430.1"/>
    </source>
</evidence>
<evidence type="ECO:0000259" key="5">
    <source>
        <dbReference type="Pfam" id="PF08386"/>
    </source>
</evidence>
<accession>A0A975XZH8</accession>
<protein>
    <submittedName>
        <fullName evidence="6">Alpha/beta hydrolase</fullName>
    </submittedName>
</protein>
<evidence type="ECO:0000313" key="7">
    <source>
        <dbReference type="Proteomes" id="UP000683575"/>
    </source>
</evidence>
<dbReference type="Pfam" id="PF08386">
    <property type="entry name" value="Abhydrolase_4"/>
    <property type="match status" value="1"/>
</dbReference>
<dbReference type="InterPro" id="IPR051601">
    <property type="entry name" value="Serine_prot/Carboxylest_S33"/>
</dbReference>
<dbReference type="Proteomes" id="UP000683575">
    <property type="component" value="Chromosome"/>
</dbReference>
<comment type="similarity">
    <text evidence="1">Belongs to the peptidase S33 family.</text>
</comment>
<evidence type="ECO:0000256" key="4">
    <source>
        <dbReference type="SAM" id="MobiDB-lite"/>
    </source>
</evidence>
<feature type="domain" description="Peptidase S33 tripeptidyl aminopeptidase-like C-terminal" evidence="5">
    <location>
        <begin position="416"/>
        <end position="518"/>
    </location>
</feature>
<organism evidence="6 7">
    <name type="scientific">Nocardioides panacis</name>
    <dbReference type="NCBI Taxonomy" id="2849501"/>
    <lineage>
        <taxon>Bacteria</taxon>
        <taxon>Bacillati</taxon>
        <taxon>Actinomycetota</taxon>
        <taxon>Actinomycetes</taxon>
        <taxon>Propionibacteriales</taxon>
        <taxon>Nocardioidaceae</taxon>
        <taxon>Nocardioides</taxon>
    </lineage>
</organism>
<keyword evidence="7" id="KW-1185">Reference proteome</keyword>
<evidence type="ECO:0000256" key="3">
    <source>
        <dbReference type="ARBA" id="ARBA00022801"/>
    </source>
</evidence>
<dbReference type="GO" id="GO:0016787">
    <property type="term" value="F:hydrolase activity"/>
    <property type="evidence" value="ECO:0007669"/>
    <property type="project" value="UniProtKB-KW"/>
</dbReference>
<evidence type="ECO:0000256" key="2">
    <source>
        <dbReference type="ARBA" id="ARBA00022729"/>
    </source>
</evidence>
<dbReference type="EMBL" id="CP077062">
    <property type="protein sequence ID" value="QWZ07430.1"/>
    <property type="molecule type" value="Genomic_DNA"/>
</dbReference>
<proteinExistence type="inferred from homology"/>
<dbReference type="PANTHER" id="PTHR43248">
    <property type="entry name" value="2-SUCCINYL-6-HYDROXY-2,4-CYCLOHEXADIENE-1-CARBOXYLATE SYNTHASE"/>
    <property type="match status" value="1"/>
</dbReference>
<dbReference type="AlphaFoldDB" id="A0A975XZH8"/>
<sequence>MTQPRRRGVVLLAVLALLLSGCGLLGTGDRKAAEKPSLTPSPIASSGPSATATADAGLRSFYEQKLDWRSCRGGDRCTTLTVPLDYAKPQGRTIKLQVLKVPATSAGRRLGSMVVNPGGPGASGVDYAAGASSSFGSELLGSFDVVGFDPRGVGTSDPLTCAGTKELDDLIASDPDPDTAAETAHSDELLTRLGQGCLRESGALVRHMSTVEVAKDVDVLRAALGDRKLTYFGASYGTAIGATYAGLFPGRVGRMVLDGALDPSISTVQQSLVQARGFEVALRAYVGACVDRGGCFLGKSVDAGTQRIRTFLDDVEKKPLTGTASRRLESGNALVGVWLPLYNKGYWPILDQALQSAFAGNGAQLMALADAYVSRGPDGYQSNSLEVLYAVNCLDHDDGVPSSEVEKYVPRFEKASPTFGRAFAYGLSACENWPVHTGRTGAPIKAPGAAPIMVVGTTRDPATPLVWAEALAHQLDSGVLVKRDGDGHTGYKSGNSCVDTAVESYLVQGTVPKAEVDC</sequence>
<evidence type="ECO:0000256" key="1">
    <source>
        <dbReference type="ARBA" id="ARBA00010088"/>
    </source>
</evidence>
<gene>
    <name evidence="6" type="ORF">KRR39_18555</name>
</gene>
<feature type="region of interest" description="Disordered" evidence="4">
    <location>
        <begin position="30"/>
        <end position="51"/>
    </location>
</feature>
<dbReference type="InterPro" id="IPR013595">
    <property type="entry name" value="Pept_S33_TAP-like_C"/>
</dbReference>
<dbReference type="KEGG" id="nps:KRR39_18555"/>
<feature type="compositionally biased region" description="Polar residues" evidence="4">
    <location>
        <begin position="38"/>
        <end position="51"/>
    </location>
</feature>
<dbReference type="RefSeq" id="WP_216938941.1">
    <property type="nucleotide sequence ID" value="NZ_CP077062.1"/>
</dbReference>
<reference evidence="6" key="1">
    <citation type="submission" date="2021-06" db="EMBL/GenBank/DDBJ databases">
        <title>Complete genome sequence of Nocardioides sp. G188.</title>
        <authorList>
            <person name="Im W.-T."/>
        </authorList>
    </citation>
    <scope>NUCLEOTIDE SEQUENCE</scope>
    <source>
        <strain evidence="6">G188</strain>
    </source>
</reference>
<keyword evidence="2" id="KW-0732">Signal</keyword>
<dbReference type="PROSITE" id="PS51257">
    <property type="entry name" value="PROKAR_LIPOPROTEIN"/>
    <property type="match status" value="1"/>
</dbReference>
<dbReference type="PANTHER" id="PTHR43248:SF29">
    <property type="entry name" value="TRIPEPTIDYL AMINOPEPTIDASE"/>
    <property type="match status" value="1"/>
</dbReference>
<keyword evidence="3 6" id="KW-0378">Hydrolase</keyword>